<evidence type="ECO:0000256" key="1">
    <source>
        <dbReference type="ARBA" id="ARBA00009437"/>
    </source>
</evidence>
<dbReference type="GO" id="GO:0003677">
    <property type="term" value="F:DNA binding"/>
    <property type="evidence" value="ECO:0007669"/>
    <property type="project" value="UniProtKB-KW"/>
</dbReference>
<dbReference type="RefSeq" id="WP_014686368.1">
    <property type="nucleotide sequence ID" value="NC_017791.1"/>
</dbReference>
<dbReference type="SUPFAM" id="SSF53850">
    <property type="entry name" value="Periplasmic binding protein-like II"/>
    <property type="match status" value="1"/>
</dbReference>
<dbReference type="PANTHER" id="PTHR30118:SF15">
    <property type="entry name" value="TRANSCRIPTIONAL REGULATORY PROTEIN"/>
    <property type="match status" value="1"/>
</dbReference>
<reference evidence="6 7" key="1">
    <citation type="journal article" date="2012" name="PLoS ONE">
        <title>Genome sequence and transcriptome analysis of the radioresistant bacterium Deinococcus gobiensis: insights into the extreme environmental adaptations.</title>
        <authorList>
            <person name="Yuan M."/>
            <person name="Chen M."/>
            <person name="Zhang W."/>
            <person name="Lu W."/>
            <person name="Wang J."/>
            <person name="Yang M."/>
            <person name="Zhao P."/>
            <person name="Tang R."/>
            <person name="Li X."/>
            <person name="Hao Y."/>
            <person name="Zhou Z."/>
            <person name="Zhan Y."/>
            <person name="Yu H."/>
            <person name="Teng C."/>
            <person name="Yan Y."/>
            <person name="Ping S."/>
            <person name="Wang Y."/>
            <person name="Lin M."/>
        </authorList>
    </citation>
    <scope>NUCLEOTIDE SEQUENCE [LARGE SCALE GENOMIC DNA]</scope>
    <source>
        <strain evidence="7">DSM 21396 / JCM 16679 / CGMCC 1.7299 / I-0</strain>
        <plasmid evidence="6">P2</plasmid>
    </source>
</reference>
<dbReference type="Pfam" id="PF03466">
    <property type="entry name" value="LysR_substrate"/>
    <property type="match status" value="1"/>
</dbReference>
<proteinExistence type="inferred from homology"/>
<dbReference type="Gene3D" id="3.40.190.10">
    <property type="entry name" value="Periplasmic binding protein-like II"/>
    <property type="match status" value="2"/>
</dbReference>
<evidence type="ECO:0000313" key="7">
    <source>
        <dbReference type="Proteomes" id="UP000007575"/>
    </source>
</evidence>
<evidence type="ECO:0000313" key="6">
    <source>
        <dbReference type="EMBL" id="AFD27271.1"/>
    </source>
</evidence>
<dbReference type="InterPro" id="IPR000847">
    <property type="entry name" value="LysR_HTH_N"/>
</dbReference>
<name>H8H174_DEIGI</name>
<dbReference type="KEGG" id="dgo:DGo_PB0002"/>
<dbReference type="InterPro" id="IPR036388">
    <property type="entry name" value="WH-like_DNA-bd_sf"/>
</dbReference>
<dbReference type="PATRIC" id="fig|745776.4.peg.3419"/>
<dbReference type="InterPro" id="IPR036390">
    <property type="entry name" value="WH_DNA-bd_sf"/>
</dbReference>
<protein>
    <submittedName>
        <fullName evidence="6">LysR family transcriptional regulator</fullName>
    </submittedName>
</protein>
<evidence type="ECO:0000256" key="3">
    <source>
        <dbReference type="ARBA" id="ARBA00023125"/>
    </source>
</evidence>
<accession>H8H174</accession>
<dbReference type="PROSITE" id="PS50931">
    <property type="entry name" value="HTH_LYSR"/>
    <property type="match status" value="1"/>
</dbReference>
<organism evidence="6 7">
    <name type="scientific">Deinococcus gobiensis (strain DSM 21396 / JCM 16679 / CGMCC 1.7299 / I-0)</name>
    <dbReference type="NCBI Taxonomy" id="745776"/>
    <lineage>
        <taxon>Bacteria</taxon>
        <taxon>Thermotogati</taxon>
        <taxon>Deinococcota</taxon>
        <taxon>Deinococci</taxon>
        <taxon>Deinococcales</taxon>
        <taxon>Deinococcaceae</taxon>
        <taxon>Deinococcus</taxon>
    </lineage>
</organism>
<dbReference type="Proteomes" id="UP000007575">
    <property type="component" value="Plasmid P2"/>
</dbReference>
<dbReference type="AlphaFoldDB" id="H8H174"/>
<comment type="similarity">
    <text evidence="1">Belongs to the LysR transcriptional regulatory family.</text>
</comment>
<dbReference type="SUPFAM" id="SSF46785">
    <property type="entry name" value="Winged helix' DNA-binding domain"/>
    <property type="match status" value="1"/>
</dbReference>
<feature type="domain" description="HTH lysR-type" evidence="5">
    <location>
        <begin position="3"/>
        <end position="60"/>
    </location>
</feature>
<dbReference type="OrthoDB" id="2659059at2"/>
<dbReference type="PANTHER" id="PTHR30118">
    <property type="entry name" value="HTH-TYPE TRANSCRIPTIONAL REGULATOR LEUO-RELATED"/>
    <property type="match status" value="1"/>
</dbReference>
<keyword evidence="2" id="KW-0805">Transcription regulation</keyword>
<keyword evidence="4" id="KW-0804">Transcription</keyword>
<evidence type="ECO:0000256" key="2">
    <source>
        <dbReference type="ARBA" id="ARBA00023015"/>
    </source>
</evidence>
<dbReference type="Pfam" id="PF00126">
    <property type="entry name" value="HTH_1"/>
    <property type="match status" value="1"/>
</dbReference>
<keyword evidence="3" id="KW-0238">DNA-binding</keyword>
<sequence>MQLDLNLLRALDVLLEEGSVGGAAFRLNLSEPAMSRTLGRIRRVTGDAILVRSGRFMTPTPYALSIREQVHATVLQARALLQPPEALNLATLQRAFTLRGHDALLDALVPHVVSKVTRQAPRVQLRLLSETQGRGDEEVQDLRRGETDLMLGAAPPPAPDLVTEVVGHDHLTVALRAQHPLLTGELTAERFAAAQHVSVSRRGRLHGPVDVALAEQGLTREVVVAVPVAAVAAQLAAQSELLISVPSKMMGATLSALGLERRPVPVRVEPVPVMMTWHMRTDGDAASLWFRDEVRGVVRQILS</sequence>
<dbReference type="InterPro" id="IPR050389">
    <property type="entry name" value="LysR-type_TF"/>
</dbReference>
<evidence type="ECO:0000259" key="5">
    <source>
        <dbReference type="PROSITE" id="PS50931"/>
    </source>
</evidence>
<dbReference type="EMBL" id="CP002193">
    <property type="protein sequence ID" value="AFD27271.1"/>
    <property type="molecule type" value="Genomic_DNA"/>
</dbReference>
<dbReference type="HOGENOM" id="CLU_039613_39_3_0"/>
<gene>
    <name evidence="6" type="primary">trpR</name>
    <name evidence="6" type="ordered locus">DGo_PB0002</name>
</gene>
<keyword evidence="6" id="KW-0614">Plasmid</keyword>
<dbReference type="Gene3D" id="1.10.10.10">
    <property type="entry name" value="Winged helix-like DNA-binding domain superfamily/Winged helix DNA-binding domain"/>
    <property type="match status" value="1"/>
</dbReference>
<keyword evidence="7" id="KW-1185">Reference proteome</keyword>
<dbReference type="InterPro" id="IPR005119">
    <property type="entry name" value="LysR_subst-bd"/>
</dbReference>
<dbReference type="GO" id="GO:0003700">
    <property type="term" value="F:DNA-binding transcription factor activity"/>
    <property type="evidence" value="ECO:0007669"/>
    <property type="project" value="InterPro"/>
</dbReference>
<evidence type="ECO:0000256" key="4">
    <source>
        <dbReference type="ARBA" id="ARBA00023163"/>
    </source>
</evidence>
<geneLocation type="plasmid" evidence="6 7">
    <name>P2</name>
</geneLocation>